<comment type="caution">
    <text evidence="1">The sequence shown here is derived from an EMBL/GenBank/DDBJ whole genome shotgun (WGS) entry which is preliminary data.</text>
</comment>
<evidence type="ECO:0000313" key="1">
    <source>
        <dbReference type="EMBL" id="EFF41347.1"/>
    </source>
</evidence>
<name>D4XWL6_9BACT</name>
<accession>D4XWL6</accession>
<protein>
    <submittedName>
        <fullName evidence="1">Uncharacterized protein</fullName>
    </submittedName>
</protein>
<reference evidence="1 2" key="1">
    <citation type="submission" date="2010-03" db="EMBL/GenBank/DDBJ databases">
        <authorList>
            <person name="Glass J.I."/>
            <person name="Benders G.A."/>
            <person name="Durkin A.S."/>
            <person name="Farmerie W.G."/>
            <person name="Hlavinka K."/>
            <person name="Hostetler J."/>
            <person name="Jackson J."/>
            <person name="May M.A."/>
            <person name="Miller R.H."/>
            <person name="Paralanov V."/>
            <person name="Radune D."/>
            <person name="Szczypinski B."/>
            <person name="Brown D.R."/>
        </authorList>
    </citation>
    <scope>NUCLEOTIDE SEQUENCE [LARGE SCALE GENOMIC DNA]</scope>
    <source>
        <strain evidence="1 2">A21JP2</strain>
    </source>
</reference>
<dbReference type="RefSeq" id="WP_005683988.1">
    <property type="nucleotide sequence ID" value="NZ_ADNC01000027.1"/>
</dbReference>
<organism evidence="1 2">
    <name type="scientific">Mycoplasmopsis alligatoris A21JP2</name>
    <dbReference type="NCBI Taxonomy" id="747682"/>
    <lineage>
        <taxon>Bacteria</taxon>
        <taxon>Bacillati</taxon>
        <taxon>Mycoplasmatota</taxon>
        <taxon>Mycoplasmoidales</taxon>
        <taxon>Metamycoplasmataceae</taxon>
        <taxon>Mycoplasmopsis</taxon>
    </lineage>
</organism>
<sequence length="192" mass="22836">MLNKINNQAILAFDKLAKENYTIYSLSGQGLSDTVTNKNISTNESLKIALKFNDFIRFKAEYPNNFFYSNYLNDGTYLPYFKYNNEKVIIQILVPTNDETYKKVNKKKLYTMLTNEPVRFDYFIKDKSISIGYVVDSIYNKKPEFWILLDDVVNNYLKEIDYINFDRYETIEIEGHKYPYLDEIIKAYNKKT</sequence>
<gene>
    <name evidence="1" type="ORF">MALL_0412</name>
</gene>
<proteinExistence type="predicted"/>
<evidence type="ECO:0000313" key="2">
    <source>
        <dbReference type="Proteomes" id="UP000004757"/>
    </source>
</evidence>
<dbReference type="eggNOG" id="ENOG5031ZH6">
    <property type="taxonomic scope" value="Bacteria"/>
</dbReference>
<dbReference type="Proteomes" id="UP000004757">
    <property type="component" value="Unassembled WGS sequence"/>
</dbReference>
<dbReference type="STRING" id="747682.MALL_0412"/>
<dbReference type="OrthoDB" id="399142at2"/>
<dbReference type="EMBL" id="ADNC01000027">
    <property type="protein sequence ID" value="EFF41347.1"/>
    <property type="molecule type" value="Genomic_DNA"/>
</dbReference>
<dbReference type="AlphaFoldDB" id="D4XWL6"/>
<keyword evidence="2" id="KW-1185">Reference proteome</keyword>